<feature type="compositionally biased region" description="Basic and acidic residues" evidence="1">
    <location>
        <begin position="16"/>
        <end position="32"/>
    </location>
</feature>
<gene>
    <name evidence="4 5" type="primary">LOC129927804</name>
</gene>
<dbReference type="Gene3D" id="3.20.20.70">
    <property type="entry name" value="Aldolase class I"/>
    <property type="match status" value="1"/>
</dbReference>
<accession>A0A9W3B6J1</accession>
<dbReference type="Pfam" id="PF02057">
    <property type="entry name" value="Glyco_hydro_59"/>
    <property type="match status" value="1"/>
</dbReference>
<reference evidence="4 5" key="1">
    <citation type="submission" date="2025-04" db="UniProtKB">
        <authorList>
            <consortium name="RefSeq"/>
        </authorList>
    </citation>
    <scope>IDENTIFICATION</scope>
</reference>
<evidence type="ECO:0000256" key="1">
    <source>
        <dbReference type="SAM" id="MobiDB-lite"/>
    </source>
</evidence>
<evidence type="ECO:0000259" key="2">
    <source>
        <dbReference type="Pfam" id="PF02057"/>
    </source>
</evidence>
<protein>
    <submittedName>
        <fullName evidence="4 5">Galactocerebrosidase-like</fullName>
    </submittedName>
</protein>
<dbReference type="AlphaFoldDB" id="A0A9W3B6J1"/>
<feature type="compositionally biased region" description="Polar residues" evidence="1">
    <location>
        <begin position="1"/>
        <end position="15"/>
    </location>
</feature>
<dbReference type="OrthoDB" id="440760at2759"/>
<organism evidence="3 4">
    <name type="scientific">Biomphalaria glabrata</name>
    <name type="common">Bloodfluke planorb</name>
    <name type="synonym">Freshwater snail</name>
    <dbReference type="NCBI Taxonomy" id="6526"/>
    <lineage>
        <taxon>Eukaryota</taxon>
        <taxon>Metazoa</taxon>
        <taxon>Spiralia</taxon>
        <taxon>Lophotrochozoa</taxon>
        <taxon>Mollusca</taxon>
        <taxon>Gastropoda</taxon>
        <taxon>Heterobranchia</taxon>
        <taxon>Euthyneura</taxon>
        <taxon>Panpulmonata</taxon>
        <taxon>Hygrophila</taxon>
        <taxon>Lymnaeoidea</taxon>
        <taxon>Planorbidae</taxon>
        <taxon>Biomphalaria</taxon>
    </lineage>
</organism>
<dbReference type="PANTHER" id="PTHR15172">
    <property type="entry name" value="GALACTOCEREBROSIDASE"/>
    <property type="match status" value="1"/>
</dbReference>
<feature type="region of interest" description="Disordered" evidence="1">
    <location>
        <begin position="1"/>
        <end position="32"/>
    </location>
</feature>
<proteinExistence type="predicted"/>
<dbReference type="RefSeq" id="XP_055895139.1">
    <property type="nucleotide sequence ID" value="XM_056039164.1"/>
</dbReference>
<evidence type="ECO:0000313" key="4">
    <source>
        <dbReference type="RefSeq" id="XP_055895139.1"/>
    </source>
</evidence>
<dbReference type="GO" id="GO:0004336">
    <property type="term" value="F:galactosylceramidase activity"/>
    <property type="evidence" value="ECO:0007669"/>
    <property type="project" value="InterPro"/>
</dbReference>
<dbReference type="GO" id="GO:0016020">
    <property type="term" value="C:membrane"/>
    <property type="evidence" value="ECO:0007669"/>
    <property type="project" value="GOC"/>
</dbReference>
<sequence length="85" mass="9790">MASVLLSHSQHSQVETLKRHGTEASHMHNSNEENYERGYELWLMVKAKKRNQNIKLYGLTWAFSGWIGQGTHNPYTNVSLTAYIV</sequence>
<dbReference type="Proteomes" id="UP001165740">
    <property type="component" value="Chromosome 8"/>
</dbReference>
<dbReference type="RefSeq" id="XP_055895140.1">
    <property type="nucleotide sequence ID" value="XM_056039165.1"/>
</dbReference>
<dbReference type="PANTHER" id="PTHR15172:SF1">
    <property type="entry name" value="GALACTOCEREBROSIDASE"/>
    <property type="match status" value="1"/>
</dbReference>
<keyword evidence="3" id="KW-1185">Reference proteome</keyword>
<dbReference type="InterPro" id="IPR001286">
    <property type="entry name" value="Glyco_hydro_59"/>
</dbReference>
<dbReference type="GO" id="GO:0005764">
    <property type="term" value="C:lysosome"/>
    <property type="evidence" value="ECO:0007669"/>
    <property type="project" value="TreeGrafter"/>
</dbReference>
<dbReference type="InterPro" id="IPR013785">
    <property type="entry name" value="Aldolase_TIM"/>
</dbReference>
<dbReference type="GeneID" id="129927804"/>
<dbReference type="GO" id="GO:0006683">
    <property type="term" value="P:galactosylceramide catabolic process"/>
    <property type="evidence" value="ECO:0007669"/>
    <property type="project" value="InterPro"/>
</dbReference>
<evidence type="ECO:0000313" key="5">
    <source>
        <dbReference type="RefSeq" id="XP_055895140.1"/>
    </source>
</evidence>
<dbReference type="InterPro" id="IPR049161">
    <property type="entry name" value="GH59_cat"/>
</dbReference>
<name>A0A9W3B6J1_BIOGL</name>
<evidence type="ECO:0000313" key="3">
    <source>
        <dbReference type="Proteomes" id="UP001165740"/>
    </source>
</evidence>
<feature type="domain" description="Glycosyl hydrolase family 59 catalytic" evidence="2">
    <location>
        <begin position="19"/>
        <end position="76"/>
    </location>
</feature>